<organism evidence="5 6">
    <name type="scientific">Volvox africanus</name>
    <dbReference type="NCBI Taxonomy" id="51714"/>
    <lineage>
        <taxon>Eukaryota</taxon>
        <taxon>Viridiplantae</taxon>
        <taxon>Chlorophyta</taxon>
        <taxon>core chlorophytes</taxon>
        <taxon>Chlorophyceae</taxon>
        <taxon>CS clade</taxon>
        <taxon>Chlamydomonadales</taxon>
        <taxon>Volvocaceae</taxon>
        <taxon>Volvox</taxon>
    </lineage>
</organism>
<dbReference type="SUPFAM" id="SSF47954">
    <property type="entry name" value="Cyclin-like"/>
    <property type="match status" value="1"/>
</dbReference>
<feature type="domain" description="Cyclin-like" evidence="4">
    <location>
        <begin position="170"/>
        <end position="256"/>
    </location>
</feature>
<evidence type="ECO:0000313" key="5">
    <source>
        <dbReference type="EMBL" id="GIL56351.1"/>
    </source>
</evidence>
<dbReference type="Gene3D" id="1.10.472.10">
    <property type="entry name" value="Cyclin-like"/>
    <property type="match status" value="1"/>
</dbReference>
<dbReference type="EMBL" id="BNCO01000024">
    <property type="protein sequence ID" value="GIL56351.1"/>
    <property type="molecule type" value="Genomic_DNA"/>
</dbReference>
<evidence type="ECO:0000256" key="2">
    <source>
        <dbReference type="ARBA" id="ARBA00023306"/>
    </source>
</evidence>
<keyword evidence="2" id="KW-0131">Cell cycle</keyword>
<comment type="caution">
    <text evidence="5">The sequence shown here is derived from an EMBL/GenBank/DDBJ whole genome shotgun (WGS) entry which is preliminary data.</text>
</comment>
<reference evidence="5" key="1">
    <citation type="journal article" date="2021" name="Proc. Natl. Acad. Sci. U.S.A.">
        <title>Three genomes in the algal genus Volvox reveal the fate of a haploid sex-determining region after a transition to homothallism.</title>
        <authorList>
            <person name="Yamamoto K."/>
            <person name="Hamaji T."/>
            <person name="Kawai-Toyooka H."/>
            <person name="Matsuzaki R."/>
            <person name="Takahashi F."/>
            <person name="Nishimura Y."/>
            <person name="Kawachi M."/>
            <person name="Noguchi H."/>
            <person name="Minakuchi Y."/>
            <person name="Umen J.G."/>
            <person name="Toyoda A."/>
            <person name="Nozaki H."/>
        </authorList>
    </citation>
    <scope>NUCLEOTIDE SEQUENCE</scope>
    <source>
        <strain evidence="5">NIES-3780</strain>
    </source>
</reference>
<dbReference type="GO" id="GO:0051301">
    <property type="term" value="P:cell division"/>
    <property type="evidence" value="ECO:0007669"/>
    <property type="project" value="UniProtKB-KW"/>
</dbReference>
<proteinExistence type="inferred from homology"/>
<gene>
    <name evidence="5" type="ORF">Vafri_11725</name>
</gene>
<dbReference type="InterPro" id="IPR039361">
    <property type="entry name" value="Cyclin"/>
</dbReference>
<evidence type="ECO:0000256" key="1">
    <source>
        <dbReference type="ARBA" id="ARBA00022618"/>
    </source>
</evidence>
<dbReference type="Proteomes" id="UP000747399">
    <property type="component" value="Unassembled WGS sequence"/>
</dbReference>
<dbReference type="InterPro" id="IPR013763">
    <property type="entry name" value="Cyclin-like_dom"/>
</dbReference>
<accession>A0A8J4BD36</accession>
<evidence type="ECO:0000256" key="3">
    <source>
        <dbReference type="RuleBase" id="RU000383"/>
    </source>
</evidence>
<dbReference type="SMART" id="SM00385">
    <property type="entry name" value="CYCLIN"/>
    <property type="match status" value="1"/>
</dbReference>
<sequence>MSGMTFFVGEICQHGVAYSSRSSTSLACSMEDECCLSSSTDAIEGSEDMFFYAEESSDDACDELYGRQLAVCAHPCGSTDRDVDVHLSALIRADLGSQQEIYACDKHVFYRAINAAPQSNSCAWHCVAASGASQITDTSLLQVRCAPTLAERVYSGWPESSLADRRLLVAWMSELARAAQLQRETLFLATSLLDRYMAANVGSTIESPERLLQLLAMACVSIAMKFEEVVPLHSADLVGLAVDDVTGTPLYQVRQVPGGKVLKNHTSKTRSVG</sequence>
<dbReference type="InterPro" id="IPR036915">
    <property type="entry name" value="Cyclin-like_sf"/>
</dbReference>
<name>A0A8J4BD36_9CHLO</name>
<comment type="similarity">
    <text evidence="3">Belongs to the cyclin family.</text>
</comment>
<keyword evidence="1" id="KW-0132">Cell division</keyword>
<keyword evidence="6" id="KW-1185">Reference proteome</keyword>
<keyword evidence="3" id="KW-0195">Cyclin</keyword>
<dbReference type="InterPro" id="IPR006671">
    <property type="entry name" value="Cyclin_N"/>
</dbReference>
<dbReference type="AlphaFoldDB" id="A0A8J4BD36"/>
<dbReference type="Pfam" id="PF00134">
    <property type="entry name" value="Cyclin_N"/>
    <property type="match status" value="1"/>
</dbReference>
<protein>
    <recommendedName>
        <fullName evidence="4">Cyclin-like domain-containing protein</fullName>
    </recommendedName>
</protein>
<evidence type="ECO:0000313" key="6">
    <source>
        <dbReference type="Proteomes" id="UP000747399"/>
    </source>
</evidence>
<dbReference type="PANTHER" id="PTHR10177">
    <property type="entry name" value="CYCLINS"/>
    <property type="match status" value="1"/>
</dbReference>
<evidence type="ECO:0000259" key="4">
    <source>
        <dbReference type="SMART" id="SM00385"/>
    </source>
</evidence>